<reference evidence="3" key="1">
    <citation type="submission" date="2018-05" db="EMBL/GenBank/DDBJ databases">
        <authorList>
            <person name="Lanie J.A."/>
            <person name="Ng W.-L."/>
            <person name="Kazmierczak K.M."/>
            <person name="Andrzejewski T.M."/>
            <person name="Davidsen T.M."/>
            <person name="Wayne K.J."/>
            <person name="Tettelin H."/>
            <person name="Glass J.I."/>
            <person name="Rusch D."/>
            <person name="Podicherti R."/>
            <person name="Tsui H.-C.T."/>
            <person name="Winkler M.E."/>
        </authorList>
    </citation>
    <scope>NUCLEOTIDE SEQUENCE</scope>
</reference>
<dbReference type="GO" id="GO:0004038">
    <property type="term" value="F:allantoinase activity"/>
    <property type="evidence" value="ECO:0007669"/>
    <property type="project" value="TreeGrafter"/>
</dbReference>
<dbReference type="GO" id="GO:0005737">
    <property type="term" value="C:cytoplasm"/>
    <property type="evidence" value="ECO:0007669"/>
    <property type="project" value="TreeGrafter"/>
</dbReference>
<gene>
    <name evidence="3" type="ORF">METZ01_LOCUS486081</name>
</gene>
<keyword evidence="1" id="KW-0665">Pyrimidine biosynthesis</keyword>
<feature type="domain" description="Dihydroorotase catalytic" evidence="2">
    <location>
        <begin position="56"/>
        <end position="195"/>
    </location>
</feature>
<proteinExistence type="predicted"/>
<name>A0A383CLI2_9ZZZZ</name>
<organism evidence="3">
    <name type="scientific">marine metagenome</name>
    <dbReference type="NCBI Taxonomy" id="408172"/>
    <lineage>
        <taxon>unclassified sequences</taxon>
        <taxon>metagenomes</taxon>
        <taxon>ecological metagenomes</taxon>
    </lineage>
</organism>
<evidence type="ECO:0000256" key="1">
    <source>
        <dbReference type="ARBA" id="ARBA00022975"/>
    </source>
</evidence>
<protein>
    <recommendedName>
        <fullName evidence="2">Dihydroorotase catalytic domain-containing protein</fullName>
    </recommendedName>
</protein>
<dbReference type="InterPro" id="IPR024403">
    <property type="entry name" value="DHOase_cat"/>
</dbReference>
<dbReference type="InterPro" id="IPR050138">
    <property type="entry name" value="DHOase/Allantoinase_Hydrolase"/>
</dbReference>
<evidence type="ECO:0000313" key="3">
    <source>
        <dbReference type="EMBL" id="SVE33227.1"/>
    </source>
</evidence>
<sequence>MKEKYLVNARILDPKNQTNEIGGLIIDSNGLIKAIGKKVANGNLPAAATKIDLKNQVLIPGIIDMKVFIGEPGYEYKENFKTLSSAALSGGVTSVVSMPNTLPVIDNVSMVDFLKRRGRDKASINIFPTATLTKNTEGKQMTEFGLLKRKGIVAFTDGLKAVQNPRVMSRIMSFANQSDSLIMQHAEDNILSEGGC</sequence>
<dbReference type="PANTHER" id="PTHR43668:SF2">
    <property type="entry name" value="ALLANTOINASE"/>
    <property type="match status" value="1"/>
</dbReference>
<dbReference type="SUPFAM" id="SSF51556">
    <property type="entry name" value="Metallo-dependent hydrolases"/>
    <property type="match status" value="1"/>
</dbReference>
<dbReference type="AlphaFoldDB" id="A0A383CLI2"/>
<dbReference type="InterPro" id="IPR011059">
    <property type="entry name" value="Metal-dep_hydrolase_composite"/>
</dbReference>
<dbReference type="GO" id="GO:0006145">
    <property type="term" value="P:purine nucleobase catabolic process"/>
    <property type="evidence" value="ECO:0007669"/>
    <property type="project" value="TreeGrafter"/>
</dbReference>
<dbReference type="PANTHER" id="PTHR43668">
    <property type="entry name" value="ALLANTOINASE"/>
    <property type="match status" value="1"/>
</dbReference>
<dbReference type="EMBL" id="UINC01209974">
    <property type="protein sequence ID" value="SVE33227.1"/>
    <property type="molecule type" value="Genomic_DNA"/>
</dbReference>
<dbReference type="Pfam" id="PF12890">
    <property type="entry name" value="DHOase"/>
    <property type="match status" value="1"/>
</dbReference>
<accession>A0A383CLI2</accession>
<dbReference type="InterPro" id="IPR032466">
    <property type="entry name" value="Metal_Hydrolase"/>
</dbReference>
<feature type="non-terminal residue" evidence="3">
    <location>
        <position position="196"/>
    </location>
</feature>
<dbReference type="SUPFAM" id="SSF51338">
    <property type="entry name" value="Composite domain of metallo-dependent hydrolases"/>
    <property type="match status" value="1"/>
</dbReference>
<dbReference type="Gene3D" id="3.20.20.140">
    <property type="entry name" value="Metal-dependent hydrolases"/>
    <property type="match status" value="1"/>
</dbReference>
<evidence type="ECO:0000259" key="2">
    <source>
        <dbReference type="Pfam" id="PF12890"/>
    </source>
</evidence>